<accession>A0ABT7KPV3</accession>
<evidence type="ECO:0000313" key="2">
    <source>
        <dbReference type="EMBL" id="MDL2410650.1"/>
    </source>
</evidence>
<sequence>MGQKREYLSTHPWLTFSFDLRPISHTAWMNLGEIISKSKHVANAPIDPSEARKLYNVFLAKGAAATTAIEGNTLSEDQVEKQISGKLELPPSQEYLQIEVQNILDACNYLVDSTRDDGERPVTRDFIDELNRLALKNLQLDEGVIAGEVRHHSVVVAGYRGAPVQDCQYLLDELCSHIEEMLNVEPEKKMLHGIFAALFAHAYIALIHPYGDGNGRTSRLLEVYILLRSGFPMPTCQLLSNHYNKTRTAYYRQLDSISKSGGHLTNFIEYAVQGFVDGLIEQVSLIQGEQVRVTWINYIHSKFSEQASPTAKRRRDLAIAISKSPEPRTLNSIFEGDPKTNHAYAHLDDKTLTRDLNVLVTMEIISRAKGKKWRPRVEKIQSFLPWRNGGEA</sequence>
<dbReference type="SUPFAM" id="SSF140931">
    <property type="entry name" value="Fic-like"/>
    <property type="match status" value="1"/>
</dbReference>
<dbReference type="InterPro" id="IPR036597">
    <property type="entry name" value="Fido-like_dom_sf"/>
</dbReference>
<proteinExistence type="predicted"/>
<dbReference type="RefSeq" id="WP_285884591.1">
    <property type="nucleotide sequence ID" value="NZ_JARFYN010000096.1"/>
</dbReference>
<dbReference type="PANTHER" id="PTHR13504:SF38">
    <property type="entry name" value="FIDO DOMAIN-CONTAINING PROTEIN"/>
    <property type="match status" value="1"/>
</dbReference>
<protein>
    <submittedName>
        <fullName evidence="2">Fic family protein</fullName>
    </submittedName>
</protein>
<gene>
    <name evidence="2" type="ORF">PY650_34800</name>
</gene>
<feature type="domain" description="Fido" evidence="1">
    <location>
        <begin position="122"/>
        <end position="273"/>
    </location>
</feature>
<evidence type="ECO:0000313" key="3">
    <source>
        <dbReference type="Proteomes" id="UP001172630"/>
    </source>
</evidence>
<evidence type="ECO:0000259" key="1">
    <source>
        <dbReference type="PROSITE" id="PS51459"/>
    </source>
</evidence>
<dbReference type="Gene3D" id="1.10.3290.10">
    <property type="entry name" value="Fido-like domain"/>
    <property type="match status" value="1"/>
</dbReference>
<dbReference type="EMBL" id="JARFYN010000096">
    <property type="protein sequence ID" value="MDL2410650.1"/>
    <property type="molecule type" value="Genomic_DNA"/>
</dbReference>
<name>A0ABT7KPV3_9HYPH</name>
<dbReference type="InterPro" id="IPR040198">
    <property type="entry name" value="Fido_containing"/>
</dbReference>
<dbReference type="PROSITE" id="PS51459">
    <property type="entry name" value="FIDO"/>
    <property type="match status" value="1"/>
</dbReference>
<dbReference type="Pfam" id="PF02661">
    <property type="entry name" value="Fic"/>
    <property type="match status" value="1"/>
</dbReference>
<dbReference type="InterPro" id="IPR003812">
    <property type="entry name" value="Fido"/>
</dbReference>
<dbReference type="PANTHER" id="PTHR13504">
    <property type="entry name" value="FIDO DOMAIN-CONTAINING PROTEIN DDB_G0283145"/>
    <property type="match status" value="1"/>
</dbReference>
<dbReference type="Proteomes" id="UP001172630">
    <property type="component" value="Unassembled WGS sequence"/>
</dbReference>
<keyword evidence="3" id="KW-1185">Reference proteome</keyword>
<organism evidence="2 3">
    <name type="scientific">Rhizobium calliandrae</name>
    <dbReference type="NCBI Taxonomy" id="1312182"/>
    <lineage>
        <taxon>Bacteria</taxon>
        <taxon>Pseudomonadati</taxon>
        <taxon>Pseudomonadota</taxon>
        <taxon>Alphaproteobacteria</taxon>
        <taxon>Hyphomicrobiales</taxon>
        <taxon>Rhizobiaceae</taxon>
        <taxon>Rhizobium/Agrobacterium group</taxon>
        <taxon>Rhizobium</taxon>
    </lineage>
</organism>
<reference evidence="2" key="1">
    <citation type="submission" date="2023-06" db="EMBL/GenBank/DDBJ databases">
        <title>Phylogenetic Diversity of Rhizobium strains.</title>
        <authorList>
            <person name="Moura F.T."/>
            <person name="Helene L.C.F."/>
            <person name="Hungria M."/>
        </authorList>
    </citation>
    <scope>NUCLEOTIDE SEQUENCE</scope>
    <source>
        <strain evidence="2">CCGE524</strain>
    </source>
</reference>
<comment type="caution">
    <text evidence="2">The sequence shown here is derived from an EMBL/GenBank/DDBJ whole genome shotgun (WGS) entry which is preliminary data.</text>
</comment>